<evidence type="ECO:0000259" key="15">
    <source>
        <dbReference type="Pfam" id="PF04413"/>
    </source>
</evidence>
<dbReference type="InterPro" id="IPR007507">
    <property type="entry name" value="Glycos_transf_N"/>
</dbReference>
<feature type="site" description="Transition state stabilizer" evidence="12">
    <location>
        <position position="132"/>
    </location>
</feature>
<accession>A0A4R2T251</accession>
<dbReference type="Gene3D" id="3.40.50.11720">
    <property type="entry name" value="3-Deoxy-D-manno-octulosonic-acid transferase, N-terminal domain"/>
    <property type="match status" value="1"/>
</dbReference>
<dbReference type="InterPro" id="IPR039901">
    <property type="entry name" value="Kdotransferase"/>
</dbReference>
<feature type="active site" description="Proton acceptor" evidence="11">
    <location>
        <position position="62"/>
    </location>
</feature>
<dbReference type="EC" id="2.4.99.12" evidence="4 13"/>
<dbReference type="OrthoDB" id="9789797at2"/>
<keyword evidence="7 13" id="KW-0808">Transferase</keyword>
<protein>
    <recommendedName>
        <fullName evidence="5 13">3-deoxy-D-manno-octulosonic acid transferase</fullName>
        <shortName evidence="13">Kdo transferase</shortName>
        <ecNumber evidence="4 13">2.4.99.12</ecNumber>
    </recommendedName>
    <alternativeName>
        <fullName evidence="9 13">Lipid IV(A) 3-deoxy-D-manno-octulosonic acid transferase</fullName>
    </alternativeName>
</protein>
<keyword evidence="13" id="KW-1003">Cell membrane</keyword>
<feature type="domain" description="3-deoxy-D-manno-octulosonic-acid transferase N-terminal" evidence="15">
    <location>
        <begin position="33"/>
        <end position="212"/>
    </location>
</feature>
<keyword evidence="8" id="KW-0812">Transmembrane</keyword>
<comment type="catalytic activity">
    <reaction evidence="10 13">
        <text>lipid IVA (E. coli) + CMP-3-deoxy-beta-D-manno-octulosonate = alpha-Kdo-(2-&gt;6)-lipid IVA (E. coli) + CMP + H(+)</text>
        <dbReference type="Rhea" id="RHEA:28066"/>
        <dbReference type="ChEBI" id="CHEBI:15378"/>
        <dbReference type="ChEBI" id="CHEBI:58603"/>
        <dbReference type="ChEBI" id="CHEBI:60364"/>
        <dbReference type="ChEBI" id="CHEBI:60377"/>
        <dbReference type="ChEBI" id="CHEBI:85987"/>
        <dbReference type="EC" id="2.4.99.12"/>
    </reaction>
</comment>
<dbReference type="InterPro" id="IPR038107">
    <property type="entry name" value="Glycos_transf_N_sf"/>
</dbReference>
<evidence type="ECO:0000256" key="9">
    <source>
        <dbReference type="ARBA" id="ARBA00031445"/>
    </source>
</evidence>
<dbReference type="PANTHER" id="PTHR42755">
    <property type="entry name" value="3-DEOXY-MANNO-OCTULOSONATE CYTIDYLYLTRANSFERASE"/>
    <property type="match status" value="1"/>
</dbReference>
<evidence type="ECO:0000256" key="4">
    <source>
        <dbReference type="ARBA" id="ARBA00012621"/>
    </source>
</evidence>
<dbReference type="EMBL" id="SLYB01000006">
    <property type="protein sequence ID" value="TCP96035.1"/>
    <property type="molecule type" value="Genomic_DNA"/>
</dbReference>
<comment type="function">
    <text evidence="13">Involved in lipopolysaccharide (LPS) biosynthesis. Catalyzes the transfer of 3-deoxy-D-manno-octulosonate (Kdo) residue(s) from CMP-Kdo to lipid IV(A), the tetraacyldisaccharide-1,4'-bisphosphate precursor of lipid A.</text>
</comment>
<dbReference type="GO" id="GO:0005886">
    <property type="term" value="C:plasma membrane"/>
    <property type="evidence" value="ECO:0007669"/>
    <property type="project" value="UniProtKB-SubCell"/>
</dbReference>
<gene>
    <name evidence="16" type="ORF">EDC44_106102</name>
</gene>
<feature type="site" description="Transition state stabilizer" evidence="12">
    <location>
        <position position="210"/>
    </location>
</feature>
<name>A0A4R2T251_9PAST</name>
<comment type="subcellular location">
    <subcellularLocation>
        <location evidence="1">Cell inner membrane</location>
        <topology evidence="1">Single-pass membrane protein</topology>
        <orientation evidence="1">Cytoplasmic side</orientation>
    </subcellularLocation>
    <subcellularLocation>
        <location evidence="13">Cell membrane</location>
    </subcellularLocation>
</comment>
<evidence type="ECO:0000259" key="14">
    <source>
        <dbReference type="Pfam" id="PF00534"/>
    </source>
</evidence>
<evidence type="ECO:0000256" key="7">
    <source>
        <dbReference type="ARBA" id="ARBA00022679"/>
    </source>
</evidence>
<evidence type="ECO:0000256" key="8">
    <source>
        <dbReference type="ARBA" id="ARBA00022968"/>
    </source>
</evidence>
<comment type="similarity">
    <text evidence="3">Belongs to the glycosyltransferase group 1 family. Glycosyltransferase 30 subfamily.</text>
</comment>
<evidence type="ECO:0000256" key="6">
    <source>
        <dbReference type="ARBA" id="ARBA00022519"/>
    </source>
</evidence>
<comment type="caution">
    <text evidence="16">The sequence shown here is derived from an EMBL/GenBank/DDBJ whole genome shotgun (WGS) entry which is preliminary data.</text>
</comment>
<dbReference type="Pfam" id="PF04413">
    <property type="entry name" value="Glycos_transf_N"/>
    <property type="match status" value="1"/>
</dbReference>
<evidence type="ECO:0000313" key="17">
    <source>
        <dbReference type="Proteomes" id="UP000295763"/>
    </source>
</evidence>
<dbReference type="RefSeq" id="WP_131975770.1">
    <property type="nucleotide sequence ID" value="NZ_SLYB01000006.1"/>
</dbReference>
<dbReference type="UniPathway" id="UPA00958"/>
<evidence type="ECO:0000256" key="5">
    <source>
        <dbReference type="ARBA" id="ARBA00019077"/>
    </source>
</evidence>
<reference evidence="16 17" key="1">
    <citation type="submission" date="2019-03" db="EMBL/GenBank/DDBJ databases">
        <title>Genomic Encyclopedia of Type Strains, Phase IV (KMG-IV): sequencing the most valuable type-strain genomes for metagenomic binning, comparative biology and taxonomic classification.</title>
        <authorList>
            <person name="Goeker M."/>
        </authorList>
    </citation>
    <scope>NUCLEOTIDE SEQUENCE [LARGE SCALE GENOMIC DNA]</scope>
    <source>
        <strain evidence="16 17">DSM 28404</strain>
    </source>
</reference>
<evidence type="ECO:0000256" key="3">
    <source>
        <dbReference type="ARBA" id="ARBA00006380"/>
    </source>
</evidence>
<dbReference type="Gene3D" id="3.40.50.2000">
    <property type="entry name" value="Glycogen Phosphorylase B"/>
    <property type="match status" value="1"/>
</dbReference>
<evidence type="ECO:0000256" key="10">
    <source>
        <dbReference type="ARBA" id="ARBA00049183"/>
    </source>
</evidence>
<dbReference type="PANTHER" id="PTHR42755:SF1">
    <property type="entry name" value="3-DEOXY-D-MANNO-OCTULOSONIC ACID TRANSFERASE, MITOCHONDRIAL-RELATED"/>
    <property type="match status" value="1"/>
</dbReference>
<dbReference type="InterPro" id="IPR001296">
    <property type="entry name" value="Glyco_trans_1"/>
</dbReference>
<keyword evidence="17" id="KW-1185">Reference proteome</keyword>
<organism evidence="16 17">
    <name type="scientific">Cricetibacter osteomyelitidis</name>
    <dbReference type="NCBI Taxonomy" id="1521931"/>
    <lineage>
        <taxon>Bacteria</taxon>
        <taxon>Pseudomonadati</taxon>
        <taxon>Pseudomonadota</taxon>
        <taxon>Gammaproteobacteria</taxon>
        <taxon>Pasteurellales</taxon>
        <taxon>Pasteurellaceae</taxon>
        <taxon>Cricetibacter</taxon>
    </lineage>
</organism>
<dbReference type="Pfam" id="PF00534">
    <property type="entry name" value="Glycos_transf_1"/>
    <property type="match status" value="1"/>
</dbReference>
<dbReference type="GO" id="GO:0009245">
    <property type="term" value="P:lipid A biosynthetic process"/>
    <property type="evidence" value="ECO:0007669"/>
    <property type="project" value="TreeGrafter"/>
</dbReference>
<dbReference type="NCBIfam" id="NF004388">
    <property type="entry name" value="PRK05749.1-4"/>
    <property type="match status" value="1"/>
</dbReference>
<keyword evidence="8" id="KW-0735">Signal-anchor</keyword>
<evidence type="ECO:0000256" key="2">
    <source>
        <dbReference type="ARBA" id="ARBA00004713"/>
    </source>
</evidence>
<evidence type="ECO:0000256" key="13">
    <source>
        <dbReference type="RuleBase" id="RU365103"/>
    </source>
</evidence>
<evidence type="ECO:0000313" key="16">
    <source>
        <dbReference type="EMBL" id="TCP96035.1"/>
    </source>
</evidence>
<dbReference type="FunFam" id="3.40.50.11720:FF:000001">
    <property type="entry name" value="3-deoxy-D-manno-octulosonic acid transferase"/>
    <property type="match status" value="1"/>
</dbReference>
<keyword evidence="13" id="KW-0448">Lipopolysaccharide biosynthesis</keyword>
<dbReference type="Proteomes" id="UP000295763">
    <property type="component" value="Unassembled WGS sequence"/>
</dbReference>
<dbReference type="GO" id="GO:0009244">
    <property type="term" value="P:lipopolysaccharide core region biosynthetic process"/>
    <property type="evidence" value="ECO:0007669"/>
    <property type="project" value="UniProtKB-UniRule"/>
</dbReference>
<dbReference type="FunFam" id="3.40.50.2000:FF:000032">
    <property type="entry name" value="3-deoxy-D-manno-octulosonic acid transferase"/>
    <property type="match status" value="1"/>
</dbReference>
<dbReference type="GO" id="GO:0043842">
    <property type="term" value="F:Kdo transferase activity"/>
    <property type="evidence" value="ECO:0007669"/>
    <property type="project" value="UniProtKB-EC"/>
</dbReference>
<evidence type="ECO:0000256" key="1">
    <source>
        <dbReference type="ARBA" id="ARBA00004388"/>
    </source>
</evidence>
<keyword evidence="6" id="KW-0472">Membrane</keyword>
<comment type="pathway">
    <text evidence="2 13">Bacterial outer membrane biogenesis; LPS core biosynthesis.</text>
</comment>
<evidence type="ECO:0000256" key="12">
    <source>
        <dbReference type="PIRSR" id="PIRSR639901-2"/>
    </source>
</evidence>
<proteinExistence type="inferred from homology"/>
<feature type="domain" description="Glycosyl transferase family 1" evidence="14">
    <location>
        <begin position="237"/>
        <end position="403"/>
    </location>
</feature>
<evidence type="ECO:0000256" key="11">
    <source>
        <dbReference type="PIRSR" id="PIRSR639901-1"/>
    </source>
</evidence>
<dbReference type="AlphaFoldDB" id="A0A4R2T251"/>
<sequence length="425" mass="48038">MFRFLYTMAMYFAQPLLILFMLLRSIKSPNYRKRLAERYGFYGILTPPKPNGIIIHAASVGEVIAATLLVHKIRENYPDLPITMTTVTPTGSDRVKAAFGDSVTHVYLPYDLPYSLQRFIRFVQPKACIVIETEIWPNLIRQLHNRHIPFIVANARLSARSTKRYALVKSKFKNILNDIALIAPQDDISGQRYLSLGYDPTRLQLTGNIKYDLVLSDGLLKNIRTLYDQWSAGRPVWIAASTHEGEESIVLEAHRMLLEKYPNLLLILVPRHPERFNAVAELINKTGLSYIRRSQQIPPSPQTQVALGDTMGELMKLYGIANIAFVGGSLVKHGGHNPLEPLAFKLPVISGKYTFNFPEVFTKLVEVQGVVIVNETAQDLAHSVDNLLSHYNTRIAYGEAGYEVLVENRGALDRLLNLLKPYLEK</sequence>
<dbReference type="SUPFAM" id="SSF53756">
    <property type="entry name" value="UDP-Glycosyltransferase/glycogen phosphorylase"/>
    <property type="match status" value="1"/>
</dbReference>
<keyword evidence="6" id="KW-0997">Cell inner membrane</keyword>